<dbReference type="EMBL" id="PGOL01003194">
    <property type="protein sequence ID" value="PKI42340.1"/>
    <property type="molecule type" value="Genomic_DNA"/>
</dbReference>
<proteinExistence type="predicted"/>
<gene>
    <name evidence="1" type="ORF">CRG98_037259</name>
</gene>
<accession>A0A2I0IF82</accession>
<comment type="caution">
    <text evidence="1">The sequence shown here is derived from an EMBL/GenBank/DDBJ whole genome shotgun (WGS) entry which is preliminary data.</text>
</comment>
<evidence type="ECO:0000313" key="1">
    <source>
        <dbReference type="EMBL" id="PKI42340.1"/>
    </source>
</evidence>
<protein>
    <submittedName>
        <fullName evidence="1">Uncharacterized protein</fullName>
    </submittedName>
</protein>
<sequence length="92" mass="10597">MTIALAKLGVSLPLDLGNSPTLDFRVVNRKFILLVSFIFHLNIQSRNSMCMLWRRKRHSHPLKRLGHTIEQCKELLWNPRNWACSSVSPLGS</sequence>
<dbReference type="AlphaFoldDB" id="A0A2I0IF82"/>
<dbReference type="Proteomes" id="UP000233551">
    <property type="component" value="Unassembled WGS sequence"/>
</dbReference>
<organism evidence="1 2">
    <name type="scientific">Punica granatum</name>
    <name type="common">Pomegranate</name>
    <dbReference type="NCBI Taxonomy" id="22663"/>
    <lineage>
        <taxon>Eukaryota</taxon>
        <taxon>Viridiplantae</taxon>
        <taxon>Streptophyta</taxon>
        <taxon>Embryophyta</taxon>
        <taxon>Tracheophyta</taxon>
        <taxon>Spermatophyta</taxon>
        <taxon>Magnoliopsida</taxon>
        <taxon>eudicotyledons</taxon>
        <taxon>Gunneridae</taxon>
        <taxon>Pentapetalae</taxon>
        <taxon>rosids</taxon>
        <taxon>malvids</taxon>
        <taxon>Myrtales</taxon>
        <taxon>Lythraceae</taxon>
        <taxon>Punica</taxon>
    </lineage>
</organism>
<name>A0A2I0IF82_PUNGR</name>
<reference evidence="1 2" key="1">
    <citation type="submission" date="2017-11" db="EMBL/GenBank/DDBJ databases">
        <title>De-novo sequencing of pomegranate (Punica granatum L.) genome.</title>
        <authorList>
            <person name="Akparov Z."/>
            <person name="Amiraslanov A."/>
            <person name="Hajiyeva S."/>
            <person name="Abbasov M."/>
            <person name="Kaur K."/>
            <person name="Hamwieh A."/>
            <person name="Solovyev V."/>
            <person name="Salamov A."/>
            <person name="Braich B."/>
            <person name="Kosarev P."/>
            <person name="Mahmoud A."/>
            <person name="Hajiyev E."/>
            <person name="Babayeva S."/>
            <person name="Izzatullayeva V."/>
            <person name="Mammadov A."/>
            <person name="Mammadov A."/>
            <person name="Sharifova S."/>
            <person name="Ojaghi J."/>
            <person name="Eynullazada K."/>
            <person name="Bayramov B."/>
            <person name="Abdulazimova A."/>
            <person name="Shahmuradov I."/>
        </authorList>
    </citation>
    <scope>NUCLEOTIDE SEQUENCE [LARGE SCALE GENOMIC DNA]</scope>
    <source>
        <strain evidence="2">cv. AG2017</strain>
        <tissue evidence="1">Leaf</tissue>
    </source>
</reference>
<keyword evidence="2" id="KW-1185">Reference proteome</keyword>
<evidence type="ECO:0000313" key="2">
    <source>
        <dbReference type="Proteomes" id="UP000233551"/>
    </source>
</evidence>